<dbReference type="GO" id="GO:0019789">
    <property type="term" value="F:SUMO transferase activity"/>
    <property type="evidence" value="ECO:0007669"/>
    <property type="project" value="InterPro"/>
</dbReference>
<evidence type="ECO:0000259" key="4">
    <source>
        <dbReference type="Pfam" id="PF14634"/>
    </source>
</evidence>
<dbReference type="PANTHER" id="PTHR22663:SF17">
    <property type="entry name" value="RING FINGER PROTEIN NARYA-RELATED"/>
    <property type="match status" value="1"/>
</dbReference>
<feature type="compositionally biased region" description="Polar residues" evidence="3">
    <location>
        <begin position="232"/>
        <end position="243"/>
    </location>
</feature>
<dbReference type="GO" id="GO:0007129">
    <property type="term" value="P:homologous chromosome pairing at meiosis"/>
    <property type="evidence" value="ECO:0007669"/>
    <property type="project" value="TreeGrafter"/>
</dbReference>
<dbReference type="Proteomes" id="UP000001194">
    <property type="component" value="Unassembled WGS sequence"/>
</dbReference>
<keyword evidence="1" id="KW-0469">Meiosis</keyword>
<name>B0CSV8_LACBS</name>
<dbReference type="GO" id="GO:0016925">
    <property type="term" value="P:protein sumoylation"/>
    <property type="evidence" value="ECO:0007669"/>
    <property type="project" value="TreeGrafter"/>
</dbReference>
<dbReference type="AlphaFoldDB" id="B0CSV8"/>
<protein>
    <submittedName>
        <fullName evidence="5">Predicted protein</fullName>
    </submittedName>
</protein>
<feature type="compositionally biased region" description="Low complexity" evidence="3">
    <location>
        <begin position="194"/>
        <end position="209"/>
    </location>
</feature>
<dbReference type="STRING" id="486041.B0CSV8"/>
<keyword evidence="6" id="KW-1185">Reference proteome</keyword>
<dbReference type="InterPro" id="IPR001841">
    <property type="entry name" value="Znf_RING"/>
</dbReference>
<feature type="region of interest" description="Disordered" evidence="3">
    <location>
        <begin position="409"/>
        <end position="429"/>
    </location>
</feature>
<reference evidence="5 6" key="1">
    <citation type="journal article" date="2008" name="Nature">
        <title>The genome of Laccaria bicolor provides insights into mycorrhizal symbiosis.</title>
        <authorList>
            <person name="Martin F."/>
            <person name="Aerts A."/>
            <person name="Ahren D."/>
            <person name="Brun A."/>
            <person name="Danchin E.G.J."/>
            <person name="Duchaussoy F."/>
            <person name="Gibon J."/>
            <person name="Kohler A."/>
            <person name="Lindquist E."/>
            <person name="Pereda V."/>
            <person name="Salamov A."/>
            <person name="Shapiro H.J."/>
            <person name="Wuyts J."/>
            <person name="Blaudez D."/>
            <person name="Buee M."/>
            <person name="Brokstein P."/>
            <person name="Canbaeck B."/>
            <person name="Cohen D."/>
            <person name="Courty P.E."/>
            <person name="Coutinho P.M."/>
            <person name="Delaruelle C."/>
            <person name="Detter J.C."/>
            <person name="Deveau A."/>
            <person name="DiFazio S."/>
            <person name="Duplessis S."/>
            <person name="Fraissinet-Tachet L."/>
            <person name="Lucic E."/>
            <person name="Frey-Klett P."/>
            <person name="Fourrey C."/>
            <person name="Feussner I."/>
            <person name="Gay G."/>
            <person name="Grimwood J."/>
            <person name="Hoegger P.J."/>
            <person name="Jain P."/>
            <person name="Kilaru S."/>
            <person name="Labbe J."/>
            <person name="Lin Y.C."/>
            <person name="Legue V."/>
            <person name="Le Tacon F."/>
            <person name="Marmeisse R."/>
            <person name="Melayah D."/>
            <person name="Montanini B."/>
            <person name="Muratet M."/>
            <person name="Nehls U."/>
            <person name="Niculita-Hirzel H."/>
            <person name="Oudot-Le Secq M.P."/>
            <person name="Peter M."/>
            <person name="Quesneville H."/>
            <person name="Rajashekar B."/>
            <person name="Reich M."/>
            <person name="Rouhier N."/>
            <person name="Schmutz J."/>
            <person name="Yin T."/>
            <person name="Chalot M."/>
            <person name="Henrissat B."/>
            <person name="Kuees U."/>
            <person name="Lucas S."/>
            <person name="Van de Peer Y."/>
            <person name="Podila G.K."/>
            <person name="Polle A."/>
            <person name="Pukkila P.J."/>
            <person name="Richardson P.M."/>
            <person name="Rouze P."/>
            <person name="Sanders I.R."/>
            <person name="Stajich J.E."/>
            <person name="Tunlid A."/>
            <person name="Tuskan G."/>
            <person name="Grigoriev I.V."/>
        </authorList>
    </citation>
    <scope>NUCLEOTIDE SEQUENCE [LARGE SCALE GENOMIC DNA]</scope>
    <source>
        <strain evidence="6">S238N-H82 / ATCC MYA-4686</strain>
    </source>
</reference>
<keyword evidence="2" id="KW-0175">Coiled coil</keyword>
<dbReference type="GO" id="GO:0007131">
    <property type="term" value="P:reciprocal meiotic recombination"/>
    <property type="evidence" value="ECO:0007669"/>
    <property type="project" value="InterPro"/>
</dbReference>
<feature type="compositionally biased region" description="Low complexity" evidence="3">
    <location>
        <begin position="417"/>
        <end position="427"/>
    </location>
</feature>
<feature type="region of interest" description="Disordered" evidence="3">
    <location>
        <begin position="281"/>
        <end position="373"/>
    </location>
</feature>
<dbReference type="InterPro" id="IPR042123">
    <property type="entry name" value="Zip3/RNF212-like"/>
</dbReference>
<dbReference type="PANTHER" id="PTHR22663">
    <property type="entry name" value="RING FINGER PROTEIN NARYA-RELATED"/>
    <property type="match status" value="1"/>
</dbReference>
<proteinExistence type="predicted"/>
<dbReference type="Pfam" id="PF14634">
    <property type="entry name" value="zf-RING_5"/>
    <property type="match status" value="1"/>
</dbReference>
<feature type="compositionally biased region" description="Polar residues" evidence="3">
    <location>
        <begin position="210"/>
        <end position="223"/>
    </location>
</feature>
<feature type="domain" description="RING-type" evidence="4">
    <location>
        <begin position="16"/>
        <end position="57"/>
    </location>
</feature>
<evidence type="ECO:0000313" key="5">
    <source>
        <dbReference type="EMBL" id="EDR14378.1"/>
    </source>
</evidence>
<dbReference type="KEGG" id="lbc:LACBIDRAFT_306154"/>
<evidence type="ECO:0000256" key="3">
    <source>
        <dbReference type="SAM" id="MobiDB-lite"/>
    </source>
</evidence>
<organism evidence="6">
    <name type="scientific">Laccaria bicolor (strain S238N-H82 / ATCC MYA-4686)</name>
    <name type="common">Bicoloured deceiver</name>
    <name type="synonym">Laccaria laccata var. bicolor</name>
    <dbReference type="NCBI Taxonomy" id="486041"/>
    <lineage>
        <taxon>Eukaryota</taxon>
        <taxon>Fungi</taxon>
        <taxon>Dikarya</taxon>
        <taxon>Basidiomycota</taxon>
        <taxon>Agaricomycotina</taxon>
        <taxon>Agaricomycetes</taxon>
        <taxon>Agaricomycetidae</taxon>
        <taxon>Agaricales</taxon>
        <taxon>Agaricineae</taxon>
        <taxon>Hydnangiaceae</taxon>
        <taxon>Laccaria</taxon>
    </lineage>
</organism>
<dbReference type="GO" id="GO:0000795">
    <property type="term" value="C:synaptonemal complex"/>
    <property type="evidence" value="ECO:0007669"/>
    <property type="project" value="InterPro"/>
</dbReference>
<dbReference type="InParanoid" id="B0CSV8"/>
<evidence type="ECO:0000256" key="2">
    <source>
        <dbReference type="SAM" id="Coils"/>
    </source>
</evidence>
<feature type="compositionally biased region" description="Polar residues" evidence="3">
    <location>
        <begin position="303"/>
        <end position="337"/>
    </location>
</feature>
<sequence length="449" mass="49336">MSLASSDFDFWDFVACAKCQLPFSSDSGGTVPFWLTECGHVICNTHLNADQSCAQCGSSGIQLAPLQREMEPPMSEWFRSVSHSMDSAAYAVRFQQETMASQIRYYRTRHQQLRVFVDRLKRDVAELKKMNEVLSNANEQLQYKQRFARHANMPDNARSSETLNSNGKRQMVPAEQYGHQNGTPVAGSSPRSILTPLGPTRLTLPPGQTVQELSSHALSNHNDTGLHPTHGSGRTQMHSSNGAQRRPSSKLMEQYAYAPPETPQLHLPHLSLAQAVPKSLQRQKGAYDGRLDAQRIHTPVPPTTLSRTNPGPNISKQLGPPRSSSAATQPQRIQTNMGPPPTPQHLHQRTQANSGFNPNETSSGLGSSGARATHPFLDVSDTLQDPRTSTSAPQRFFDHRIASTHAGNSLQVFNPGSRAPSRASPPRIVGQRMPFVPAARSLNHQGRFG</sequence>
<accession>B0CSV8</accession>
<feature type="coiled-coil region" evidence="2">
    <location>
        <begin position="117"/>
        <end position="144"/>
    </location>
</feature>
<gene>
    <name evidence="5" type="ORF">LACBIDRAFT_306154</name>
</gene>
<feature type="compositionally biased region" description="Basic and acidic residues" evidence="3">
    <location>
        <begin position="285"/>
        <end position="295"/>
    </location>
</feature>
<dbReference type="EMBL" id="DS547092">
    <property type="protein sequence ID" value="EDR14378.1"/>
    <property type="molecule type" value="Genomic_DNA"/>
</dbReference>
<dbReference type="RefSeq" id="XP_001874937.1">
    <property type="nucleotide sequence ID" value="XM_001874902.1"/>
</dbReference>
<feature type="compositionally biased region" description="Polar residues" evidence="3">
    <location>
        <begin position="349"/>
        <end position="365"/>
    </location>
</feature>
<dbReference type="GeneID" id="6070199"/>
<evidence type="ECO:0000256" key="1">
    <source>
        <dbReference type="ARBA" id="ARBA00023254"/>
    </source>
</evidence>
<dbReference type="OrthoDB" id="2535391at2759"/>
<evidence type="ECO:0000313" key="6">
    <source>
        <dbReference type="Proteomes" id="UP000001194"/>
    </source>
</evidence>
<feature type="region of interest" description="Disordered" evidence="3">
    <location>
        <begin position="177"/>
        <end position="250"/>
    </location>
</feature>
<dbReference type="HOGENOM" id="CLU_051880_0_0_1"/>